<dbReference type="RefSeq" id="WP_160796337.1">
    <property type="nucleotide sequence ID" value="NZ_WSSB01000006.1"/>
</dbReference>
<dbReference type="Proteomes" id="UP000467214">
    <property type="component" value="Unassembled WGS sequence"/>
</dbReference>
<dbReference type="GO" id="GO:0097367">
    <property type="term" value="F:carbohydrate derivative binding"/>
    <property type="evidence" value="ECO:0007669"/>
    <property type="project" value="InterPro"/>
</dbReference>
<keyword evidence="4" id="KW-0804">Transcription</keyword>
<dbReference type="InterPro" id="IPR036388">
    <property type="entry name" value="WH-like_DNA-bd_sf"/>
</dbReference>
<feature type="domain" description="HTH rpiR-type" evidence="5">
    <location>
        <begin position="5"/>
        <end position="81"/>
    </location>
</feature>
<evidence type="ECO:0000256" key="4">
    <source>
        <dbReference type="ARBA" id="ARBA00023163"/>
    </source>
</evidence>
<dbReference type="Gene3D" id="1.10.10.10">
    <property type="entry name" value="Winged helix-like DNA-binding domain superfamily/Winged helix DNA-binding domain"/>
    <property type="match status" value="1"/>
</dbReference>
<keyword evidence="3" id="KW-0324">Glycolysis</keyword>
<dbReference type="GO" id="GO:0003677">
    <property type="term" value="F:DNA binding"/>
    <property type="evidence" value="ECO:0007669"/>
    <property type="project" value="UniProtKB-KW"/>
</dbReference>
<dbReference type="InterPro" id="IPR009057">
    <property type="entry name" value="Homeodomain-like_sf"/>
</dbReference>
<dbReference type="Pfam" id="PF01418">
    <property type="entry name" value="HTH_6"/>
    <property type="match status" value="1"/>
</dbReference>
<organism evidence="6 7">
    <name type="scientific">Craterilacuibacter sinensis</name>
    <dbReference type="NCBI Taxonomy" id="2686017"/>
    <lineage>
        <taxon>Bacteria</taxon>
        <taxon>Pseudomonadati</taxon>
        <taxon>Pseudomonadota</taxon>
        <taxon>Betaproteobacteria</taxon>
        <taxon>Neisseriales</taxon>
        <taxon>Neisseriaceae</taxon>
        <taxon>Craterilacuibacter</taxon>
    </lineage>
</organism>
<evidence type="ECO:0000256" key="1">
    <source>
        <dbReference type="ARBA" id="ARBA00023015"/>
    </source>
</evidence>
<evidence type="ECO:0000256" key="2">
    <source>
        <dbReference type="ARBA" id="ARBA00023125"/>
    </source>
</evidence>
<dbReference type="PANTHER" id="PTHR30514:SF18">
    <property type="entry name" value="RPIR-FAMILY TRANSCRIPTIONAL REGULATOR"/>
    <property type="match status" value="1"/>
</dbReference>
<gene>
    <name evidence="6" type="ORF">GQF02_08435</name>
</gene>
<dbReference type="PANTHER" id="PTHR30514">
    <property type="entry name" value="GLUCOKINASE"/>
    <property type="match status" value="1"/>
</dbReference>
<comment type="caution">
    <text evidence="6">The sequence shown here is derived from an EMBL/GenBank/DDBJ whole genome shotgun (WGS) entry which is preliminary data.</text>
</comment>
<evidence type="ECO:0000256" key="3">
    <source>
        <dbReference type="ARBA" id="ARBA00023152"/>
    </source>
</evidence>
<dbReference type="InterPro" id="IPR001347">
    <property type="entry name" value="SIS_dom"/>
</dbReference>
<dbReference type="GO" id="GO:0006096">
    <property type="term" value="P:glycolytic process"/>
    <property type="evidence" value="ECO:0007669"/>
    <property type="project" value="UniProtKB-KW"/>
</dbReference>
<evidence type="ECO:0000259" key="5">
    <source>
        <dbReference type="PROSITE" id="PS51071"/>
    </source>
</evidence>
<accession>A0A845BJW3</accession>
<dbReference type="CDD" id="cd05013">
    <property type="entry name" value="SIS_RpiR"/>
    <property type="match status" value="1"/>
</dbReference>
<evidence type="ECO:0000313" key="6">
    <source>
        <dbReference type="EMBL" id="MXR36997.1"/>
    </source>
</evidence>
<dbReference type="EMBL" id="WSSB01000006">
    <property type="protein sequence ID" value="MXR36997.1"/>
    <property type="molecule type" value="Genomic_DNA"/>
</dbReference>
<reference evidence="6 7" key="1">
    <citation type="submission" date="2019-12" db="EMBL/GenBank/DDBJ databases">
        <title>Neisseriaceae gen. nov. sp. Genome sequencing and assembly.</title>
        <authorList>
            <person name="Liu Z."/>
            <person name="Li A."/>
        </authorList>
    </citation>
    <scope>NUCLEOTIDE SEQUENCE [LARGE SCALE GENOMIC DNA]</scope>
    <source>
        <strain evidence="6 7">B2N2-7</strain>
    </source>
</reference>
<dbReference type="Gene3D" id="3.40.50.10490">
    <property type="entry name" value="Glucose-6-phosphate isomerase like protein, domain 1"/>
    <property type="match status" value="1"/>
</dbReference>
<keyword evidence="2" id="KW-0238">DNA-binding</keyword>
<dbReference type="InterPro" id="IPR047640">
    <property type="entry name" value="RpiR-like"/>
</dbReference>
<keyword evidence="1" id="KW-0805">Transcription regulation</keyword>
<keyword evidence="7" id="KW-1185">Reference proteome</keyword>
<protein>
    <submittedName>
        <fullName evidence="6">SIS domain-containing protein</fullName>
    </submittedName>
</protein>
<dbReference type="SUPFAM" id="SSF46689">
    <property type="entry name" value="Homeodomain-like"/>
    <property type="match status" value="1"/>
</dbReference>
<proteinExistence type="predicted"/>
<dbReference type="Pfam" id="PF01380">
    <property type="entry name" value="SIS"/>
    <property type="match status" value="1"/>
</dbReference>
<dbReference type="InterPro" id="IPR046348">
    <property type="entry name" value="SIS_dom_sf"/>
</dbReference>
<dbReference type="SUPFAM" id="SSF53697">
    <property type="entry name" value="SIS domain"/>
    <property type="match status" value="1"/>
</dbReference>
<dbReference type="PROSITE" id="PS51071">
    <property type="entry name" value="HTH_RPIR"/>
    <property type="match status" value="1"/>
</dbReference>
<sequence>MDSVQTVLERLNAGFDSLTPTERKVARRLLGDSPMDGLKTIAQLASEAGVSGPTVLRLVAKLGFDSYAGFQAALREELGQRLQSPLARQKPVQPGKTPPDFLGSFLLSAQLQLEQTARQLPVADLEACVAMLSDPGRRVALAGGRLSAPLAAYLAQHLKAMRPGVCLLDGGTDSWADALVDMGRHDVLLLLDIRRYNSELMALAQRAASHKLDLILLTDQWLSPISQLARVTLVGVAGGASGWDSNLSLFLLLDALIAAIMQRQTPACLARLAALEGWRTAG</sequence>
<name>A0A845BJW3_9NEIS</name>
<dbReference type="InterPro" id="IPR000281">
    <property type="entry name" value="HTH_RpiR"/>
</dbReference>
<dbReference type="GO" id="GO:0003700">
    <property type="term" value="F:DNA-binding transcription factor activity"/>
    <property type="evidence" value="ECO:0007669"/>
    <property type="project" value="InterPro"/>
</dbReference>
<dbReference type="InterPro" id="IPR035472">
    <property type="entry name" value="RpiR-like_SIS"/>
</dbReference>
<dbReference type="AlphaFoldDB" id="A0A845BJW3"/>
<evidence type="ECO:0000313" key="7">
    <source>
        <dbReference type="Proteomes" id="UP000467214"/>
    </source>
</evidence>